<dbReference type="GeneID" id="93292080"/>
<evidence type="ECO:0000259" key="1">
    <source>
        <dbReference type="Pfam" id="PF14860"/>
    </source>
</evidence>
<protein>
    <recommendedName>
        <fullName evidence="1">DrrA phosphatidylinositol 4-phosphate binding domain-containing protein</fullName>
    </recommendedName>
</protein>
<dbReference type="GO" id="GO:0031267">
    <property type="term" value="F:small GTPase binding"/>
    <property type="evidence" value="ECO:0007669"/>
    <property type="project" value="InterPro"/>
</dbReference>
<dbReference type="OrthoDB" id="5649872at2"/>
<dbReference type="CDD" id="cd22555">
    <property type="entry name" value="Lpg2603_kinase"/>
    <property type="match status" value="1"/>
</dbReference>
<feature type="domain" description="DrrA phosphatidylinositol 4-phosphate binding" evidence="1">
    <location>
        <begin position="318"/>
        <end position="427"/>
    </location>
</feature>
<dbReference type="Gene3D" id="1.20.1280.280">
    <property type="match status" value="1"/>
</dbReference>
<gene>
    <name evidence="2" type="ORF">NCTC11370_01343</name>
</gene>
<evidence type="ECO:0000313" key="3">
    <source>
        <dbReference type="Proteomes" id="UP000254554"/>
    </source>
</evidence>
<sequence length="434" mass="50653">MDEEKIKSPSLSEIIRGDEITSHYLGDSPENKFKIFRYDQEVYAVRYDVNQKPDDYVSMWRSHKGEPKEENKQYEPLGSGKQGIVYKKTEDKAFKHRRTTIEGKSQANIEILEQKFLLKEHNIEQFFVLGLWNVKDKDKVLLFMPKVDTNFPAGYKRDDFKPLFDEFILALKKLNELGFSHPDLANNLYHISPQNMLRTTEGVRLVDLDYGFVPYKKYAEKNYDNGTDLKNHTYINGMDQWIFVYNDRRTNLSLPSGMNTDGLENWYEKHSGKALSDHPKALLTLYKNGSITLPKSLVYEMHLRNSQESVKEYHSGSKENRKHTFHEVSAADFKFSEFKQEYQELRGDALKRTILKELKDSLEEVTTEEELKEIKLKFFKSAEMKVIDTAQDRSTYILTKLGLKHTDSHVAVEKIFKEAKARISEQKTTPGNTL</sequence>
<dbReference type="Proteomes" id="UP000254554">
    <property type="component" value="Unassembled WGS sequence"/>
</dbReference>
<dbReference type="InterPro" id="IPR028057">
    <property type="entry name" value="DrrA_P4M"/>
</dbReference>
<organism evidence="2 3">
    <name type="scientific">Fluoribacter dumoffii</name>
    <dbReference type="NCBI Taxonomy" id="463"/>
    <lineage>
        <taxon>Bacteria</taxon>
        <taxon>Pseudomonadati</taxon>
        <taxon>Pseudomonadota</taxon>
        <taxon>Gammaproteobacteria</taxon>
        <taxon>Legionellales</taxon>
        <taxon>Legionellaceae</taxon>
        <taxon>Fluoribacter</taxon>
    </lineage>
</organism>
<evidence type="ECO:0000313" key="2">
    <source>
        <dbReference type="EMBL" id="STO21278.1"/>
    </source>
</evidence>
<dbReference type="RefSeq" id="WP_019349732.1">
    <property type="nucleotide sequence ID" value="NZ_UGGT01000001.1"/>
</dbReference>
<dbReference type="InterPro" id="IPR011009">
    <property type="entry name" value="Kinase-like_dom_sf"/>
</dbReference>
<dbReference type="AlphaFoldDB" id="A0A377GA92"/>
<accession>A0A377GA92</accession>
<dbReference type="EMBL" id="UGGT01000001">
    <property type="protein sequence ID" value="STO21278.1"/>
    <property type="molecule type" value="Genomic_DNA"/>
</dbReference>
<name>A0A377GA92_9GAMM</name>
<keyword evidence="3" id="KW-1185">Reference proteome</keyword>
<reference evidence="2 3" key="1">
    <citation type="submission" date="2018-06" db="EMBL/GenBank/DDBJ databases">
        <authorList>
            <consortium name="Pathogen Informatics"/>
            <person name="Doyle S."/>
        </authorList>
    </citation>
    <scope>NUCLEOTIDE SEQUENCE [LARGE SCALE GENOMIC DNA]</scope>
    <source>
        <strain evidence="2 3">NCTC11370</strain>
    </source>
</reference>
<dbReference type="Pfam" id="PF14860">
    <property type="entry name" value="DrrA_P4M"/>
    <property type="match status" value="1"/>
</dbReference>
<proteinExistence type="predicted"/>
<dbReference type="InterPro" id="IPR038346">
    <property type="entry name" value="DrrA_PI4P-bd_sf"/>
</dbReference>
<dbReference type="GO" id="GO:0044161">
    <property type="term" value="C:host cell cytoplasmic vesicle"/>
    <property type="evidence" value="ECO:0007669"/>
    <property type="project" value="InterPro"/>
</dbReference>
<dbReference type="SUPFAM" id="SSF56112">
    <property type="entry name" value="Protein kinase-like (PK-like)"/>
    <property type="match status" value="1"/>
</dbReference>